<dbReference type="InterPro" id="IPR050300">
    <property type="entry name" value="GDXG_lipolytic_enzyme"/>
</dbReference>
<dbReference type="PANTHER" id="PTHR48081">
    <property type="entry name" value="AB HYDROLASE SUPERFAMILY PROTEIN C4A8.06C"/>
    <property type="match status" value="1"/>
</dbReference>
<keyword evidence="1 4" id="KW-0378">Hydrolase</keyword>
<feature type="compositionally biased region" description="Pro residues" evidence="2">
    <location>
        <begin position="7"/>
        <end position="22"/>
    </location>
</feature>
<dbReference type="SUPFAM" id="SSF53474">
    <property type="entry name" value="alpha/beta-Hydrolases"/>
    <property type="match status" value="1"/>
</dbReference>
<dbReference type="InterPro" id="IPR013094">
    <property type="entry name" value="AB_hydrolase_3"/>
</dbReference>
<proteinExistence type="predicted"/>
<dbReference type="Proteomes" id="UP000661435">
    <property type="component" value="Unassembled WGS sequence"/>
</dbReference>
<evidence type="ECO:0000259" key="3">
    <source>
        <dbReference type="Pfam" id="PF07859"/>
    </source>
</evidence>
<sequence length="316" mass="34964">MDRIVPGPYPYDPALSAPPPPPRDYRRPGEALRRKLVRRREHAQVRSWRPPEGVAVHRFVYPGADRAAISCWSVAAGEAAERRPGVLYFHGGAFLFALEPMMLENAAWFAAALGVRVFLPEYRLAPEHPFPTSLLDCFRLLQFLSAGNAPCAVDPDRLLLYGESAGGCLAAGTALLARDRGGPPLRGQALIYPVLDRTMACPSHRLFPAAPWPPSANRQAWELYLRRGAGDMAAYASPLSAQDLSRLPPAYVESQEFDILRDEAEAYVRRLRSAGVAAQLWRVPGSYHGFDADRDSPLVRQALERRVRAMAAMLDL</sequence>
<dbReference type="Gene3D" id="3.40.50.1820">
    <property type="entry name" value="alpha/beta hydrolase"/>
    <property type="match status" value="1"/>
</dbReference>
<dbReference type="Pfam" id="PF07859">
    <property type="entry name" value="Abhydrolase_3"/>
    <property type="match status" value="1"/>
</dbReference>
<dbReference type="PANTHER" id="PTHR48081:SF8">
    <property type="entry name" value="ALPHA_BETA HYDROLASE FOLD-3 DOMAIN-CONTAINING PROTEIN-RELATED"/>
    <property type="match status" value="1"/>
</dbReference>
<evidence type="ECO:0000256" key="2">
    <source>
        <dbReference type="SAM" id="MobiDB-lite"/>
    </source>
</evidence>
<comment type="caution">
    <text evidence="4">The sequence shown here is derived from an EMBL/GenBank/DDBJ whole genome shotgun (WGS) entry which is preliminary data.</text>
</comment>
<protein>
    <submittedName>
        <fullName evidence="4">Alpha/beta hydrolase</fullName>
    </submittedName>
</protein>
<evidence type="ECO:0000313" key="5">
    <source>
        <dbReference type="Proteomes" id="UP000661435"/>
    </source>
</evidence>
<keyword evidence="5" id="KW-1185">Reference proteome</keyword>
<organism evidence="4 5">
    <name type="scientific">Lawsonibacter hominis</name>
    <dbReference type="NCBI Taxonomy" id="2763053"/>
    <lineage>
        <taxon>Bacteria</taxon>
        <taxon>Bacillati</taxon>
        <taxon>Bacillota</taxon>
        <taxon>Clostridia</taxon>
        <taxon>Eubacteriales</taxon>
        <taxon>Oscillospiraceae</taxon>
        <taxon>Lawsonibacter</taxon>
    </lineage>
</organism>
<dbReference type="AlphaFoldDB" id="A0A8J6JCV6"/>
<reference evidence="4" key="1">
    <citation type="submission" date="2020-08" db="EMBL/GenBank/DDBJ databases">
        <title>Genome public.</title>
        <authorList>
            <person name="Liu C."/>
            <person name="Sun Q."/>
        </authorList>
    </citation>
    <scope>NUCLEOTIDE SEQUENCE</scope>
    <source>
        <strain evidence="4">NSJ-51</strain>
    </source>
</reference>
<gene>
    <name evidence="4" type="ORF">H8S57_04355</name>
</gene>
<dbReference type="RefSeq" id="WP_186906854.1">
    <property type="nucleotide sequence ID" value="NZ_JACOPP010000004.1"/>
</dbReference>
<accession>A0A8J6JCV6</accession>
<dbReference type="EMBL" id="JACOPP010000004">
    <property type="protein sequence ID" value="MBC5732957.1"/>
    <property type="molecule type" value="Genomic_DNA"/>
</dbReference>
<dbReference type="GO" id="GO:0016787">
    <property type="term" value="F:hydrolase activity"/>
    <property type="evidence" value="ECO:0007669"/>
    <property type="project" value="UniProtKB-KW"/>
</dbReference>
<feature type="domain" description="Alpha/beta hydrolase fold-3" evidence="3">
    <location>
        <begin position="86"/>
        <end position="290"/>
    </location>
</feature>
<name>A0A8J6JCV6_9FIRM</name>
<feature type="region of interest" description="Disordered" evidence="2">
    <location>
        <begin position="1"/>
        <end position="28"/>
    </location>
</feature>
<evidence type="ECO:0000256" key="1">
    <source>
        <dbReference type="ARBA" id="ARBA00022801"/>
    </source>
</evidence>
<evidence type="ECO:0000313" key="4">
    <source>
        <dbReference type="EMBL" id="MBC5732957.1"/>
    </source>
</evidence>
<dbReference type="InterPro" id="IPR029058">
    <property type="entry name" value="AB_hydrolase_fold"/>
</dbReference>